<dbReference type="EMBL" id="QCYY01000014">
    <property type="protein sequence ID" value="ROT86088.1"/>
    <property type="molecule type" value="Genomic_DNA"/>
</dbReference>
<feature type="transmembrane region" description="Helical" evidence="16">
    <location>
        <begin position="212"/>
        <end position="234"/>
    </location>
</feature>
<evidence type="ECO:0000256" key="16">
    <source>
        <dbReference type="SAM" id="Phobius"/>
    </source>
</evidence>
<keyword evidence="4 16" id="KW-0812">Transmembrane</keyword>
<reference evidence="17 18" key="2">
    <citation type="submission" date="2019-01" db="EMBL/GenBank/DDBJ databases">
        <title>The decoding of complex shrimp genome reveals the adaptation for benthos swimmer, frequently molting mechanism and breeding impact on genome.</title>
        <authorList>
            <person name="Sun Y."/>
            <person name="Gao Y."/>
            <person name="Yu Y."/>
        </authorList>
    </citation>
    <scope>NUCLEOTIDE SEQUENCE [LARGE SCALE GENOMIC DNA]</scope>
    <source>
        <tissue evidence="17">Muscle</tissue>
    </source>
</reference>
<evidence type="ECO:0000256" key="12">
    <source>
        <dbReference type="ARBA" id="ARBA00023201"/>
    </source>
</evidence>
<evidence type="ECO:0000256" key="13">
    <source>
        <dbReference type="ARBA" id="ARBA00037785"/>
    </source>
</evidence>
<evidence type="ECO:0000256" key="6">
    <source>
        <dbReference type="ARBA" id="ARBA00022970"/>
    </source>
</evidence>
<dbReference type="GO" id="GO:0005886">
    <property type="term" value="C:plasma membrane"/>
    <property type="evidence" value="ECO:0007669"/>
    <property type="project" value="TreeGrafter"/>
</dbReference>
<keyword evidence="15" id="KW-0479">Metal-binding</keyword>
<evidence type="ECO:0000256" key="9">
    <source>
        <dbReference type="ARBA" id="ARBA00023065"/>
    </source>
</evidence>
<keyword evidence="18" id="KW-1185">Reference proteome</keyword>
<dbReference type="PROSITE" id="PS50267">
    <property type="entry name" value="NA_NEUROTRAN_SYMP_3"/>
    <property type="match status" value="1"/>
</dbReference>
<feature type="transmembrane region" description="Helical" evidence="16">
    <location>
        <begin position="181"/>
        <end position="200"/>
    </location>
</feature>
<dbReference type="Proteomes" id="UP000283509">
    <property type="component" value="Unassembled WGS sequence"/>
</dbReference>
<comment type="similarity">
    <text evidence="2">Belongs to the sodium:neurotransmitter symporter (SNF) (TC 2.A.22) family.</text>
</comment>
<evidence type="ECO:0000256" key="8">
    <source>
        <dbReference type="ARBA" id="ARBA00023053"/>
    </source>
</evidence>
<dbReference type="AlphaFoldDB" id="A0A423UBK8"/>
<evidence type="ECO:0000256" key="2">
    <source>
        <dbReference type="ARBA" id="ARBA00006459"/>
    </source>
</evidence>
<dbReference type="SUPFAM" id="SSF161070">
    <property type="entry name" value="SNF-like"/>
    <property type="match status" value="1"/>
</dbReference>
<dbReference type="PANTHER" id="PTHR11616:SF321">
    <property type="entry name" value="SODIUM-DEPENDENT NUTRIENT AMINO ACID TRANSPORTER 1-RELATED"/>
    <property type="match status" value="1"/>
</dbReference>
<proteinExistence type="inferred from homology"/>
<evidence type="ECO:0000256" key="15">
    <source>
        <dbReference type="PIRSR" id="PIRSR600175-1"/>
    </source>
</evidence>
<evidence type="ECO:0000313" key="18">
    <source>
        <dbReference type="Proteomes" id="UP000283509"/>
    </source>
</evidence>
<dbReference type="STRING" id="6689.A0A423UBK8"/>
<keyword evidence="8 15" id="KW-0915">Sodium</keyword>
<accession>A0A423UBK8</accession>
<keyword evidence="11" id="KW-0325">Glycoprotein</keyword>
<evidence type="ECO:0000256" key="7">
    <source>
        <dbReference type="ARBA" id="ARBA00022989"/>
    </source>
</evidence>
<organism evidence="17 18">
    <name type="scientific">Penaeus vannamei</name>
    <name type="common">Whiteleg shrimp</name>
    <name type="synonym">Litopenaeus vannamei</name>
    <dbReference type="NCBI Taxonomy" id="6689"/>
    <lineage>
        <taxon>Eukaryota</taxon>
        <taxon>Metazoa</taxon>
        <taxon>Ecdysozoa</taxon>
        <taxon>Arthropoda</taxon>
        <taxon>Crustacea</taxon>
        <taxon>Multicrustacea</taxon>
        <taxon>Malacostraca</taxon>
        <taxon>Eumalacostraca</taxon>
        <taxon>Eucarida</taxon>
        <taxon>Decapoda</taxon>
        <taxon>Dendrobranchiata</taxon>
        <taxon>Penaeoidea</taxon>
        <taxon>Penaeidae</taxon>
        <taxon>Penaeus</taxon>
    </lineage>
</organism>
<dbReference type="GO" id="GO:0046872">
    <property type="term" value="F:metal ion binding"/>
    <property type="evidence" value="ECO:0007669"/>
    <property type="project" value="UniProtKB-KW"/>
</dbReference>
<dbReference type="InterPro" id="IPR037272">
    <property type="entry name" value="SNS_sf"/>
</dbReference>
<dbReference type="InterPro" id="IPR000175">
    <property type="entry name" value="Na/ntran_symport"/>
</dbReference>
<dbReference type="PRINTS" id="PR00176">
    <property type="entry name" value="NANEUSMPORT"/>
</dbReference>
<keyword evidence="5" id="KW-0769">Symport</keyword>
<keyword evidence="10 16" id="KW-0472">Membrane</keyword>
<comment type="caution">
    <text evidence="17">The sequence shown here is derived from an EMBL/GenBank/DDBJ whole genome shotgun (WGS) entry which is preliminary data.</text>
</comment>
<dbReference type="PANTHER" id="PTHR11616">
    <property type="entry name" value="SODIUM/CHLORIDE DEPENDENT TRANSPORTER"/>
    <property type="match status" value="1"/>
</dbReference>
<feature type="transmembrane region" description="Helical" evidence="16">
    <location>
        <begin position="254"/>
        <end position="277"/>
    </location>
</feature>
<keyword evidence="7 16" id="KW-1133">Transmembrane helix</keyword>
<dbReference type="GO" id="GO:0005283">
    <property type="term" value="F:amino acid:sodium symporter activity"/>
    <property type="evidence" value="ECO:0007669"/>
    <property type="project" value="TreeGrafter"/>
</dbReference>
<dbReference type="OrthoDB" id="6374493at2759"/>
<feature type="binding site" evidence="15">
    <location>
        <position position="153"/>
    </location>
    <ligand>
        <name>Na(+)</name>
        <dbReference type="ChEBI" id="CHEBI:29101"/>
        <label>1</label>
    </ligand>
</feature>
<dbReference type="GO" id="GO:0015179">
    <property type="term" value="F:L-amino acid transmembrane transporter activity"/>
    <property type="evidence" value="ECO:0007669"/>
    <property type="project" value="TreeGrafter"/>
</dbReference>
<comment type="subcellular location">
    <subcellularLocation>
        <location evidence="1">Membrane</location>
        <topology evidence="1">Multi-pass membrane protein</topology>
    </subcellularLocation>
</comment>
<name>A0A423UBK8_PENVA</name>
<evidence type="ECO:0000256" key="5">
    <source>
        <dbReference type="ARBA" id="ARBA00022847"/>
    </source>
</evidence>
<evidence type="ECO:0000256" key="11">
    <source>
        <dbReference type="ARBA" id="ARBA00023180"/>
    </source>
</evidence>
<evidence type="ECO:0000256" key="1">
    <source>
        <dbReference type="ARBA" id="ARBA00004141"/>
    </source>
</evidence>
<comment type="function">
    <text evidence="13">Unusual broad substrate spectrum amino acid:sodium cotransporter that promotes absorption of the D isomers of essential amino acids. Neutral amino acids are the preferred substrates, especially methionine and phenylalanine.</text>
</comment>
<keyword evidence="9" id="KW-0406">Ion transport</keyword>
<feature type="binding site" evidence="15">
    <location>
        <position position="157"/>
    </location>
    <ligand>
        <name>Na(+)</name>
        <dbReference type="ChEBI" id="CHEBI:29101"/>
        <label>1</label>
    </ligand>
</feature>
<feature type="transmembrane region" description="Helical" evidence="16">
    <location>
        <begin position="283"/>
        <end position="303"/>
    </location>
</feature>
<feature type="transmembrane region" description="Helical" evidence="16">
    <location>
        <begin position="82"/>
        <end position="106"/>
    </location>
</feature>
<dbReference type="Pfam" id="PF00209">
    <property type="entry name" value="SNF"/>
    <property type="match status" value="1"/>
</dbReference>
<reference evidence="17 18" key="1">
    <citation type="submission" date="2018-04" db="EMBL/GenBank/DDBJ databases">
        <authorList>
            <person name="Zhang X."/>
            <person name="Yuan J."/>
            <person name="Li F."/>
            <person name="Xiang J."/>
        </authorList>
    </citation>
    <scope>NUCLEOTIDE SEQUENCE [LARGE SCALE GENOMIC DNA]</scope>
    <source>
        <tissue evidence="17">Muscle</tissue>
    </source>
</reference>
<evidence type="ECO:0000256" key="10">
    <source>
        <dbReference type="ARBA" id="ARBA00023136"/>
    </source>
</evidence>
<protein>
    <recommendedName>
        <fullName evidence="14">Sodium-dependent nutrient amino acid transporter 1</fullName>
    </recommendedName>
</protein>
<sequence length="347" mass="39070">MWVTAGTSLVLLIVMFLRGVTLPCAWGGIRHLVQFDSHSLLDYNTWGFASANILYTYFFGFGIYTTLGSFSHFRHSFLRDVLAVSAASFAMEILSAMAVWSVLGYLMCAMGIPMEEATSTGAYLIYGTLPQALCKTSQPMLWSALFFLMMFLLAISSFIVLVQVLVAIVSTGLRRWCRKRWLLVLAVCGPGFCISLVYCSEKGGEWLSLVDGFAAIVTPLVVCLLEVIVFVYIYGAGRLARDVEMLSNTFVSYYCYFTWIATVPLVLLLILASHLLMMIRSSMYFLAISTTLAIPIFSLFYVFRSVFCKMLQGAATPWGPKAPSDRAAWERFCAERPVRRRFFHRRF</sequence>
<keyword evidence="6" id="KW-0029">Amino-acid transport</keyword>
<gene>
    <name evidence="17" type="ORF">C7M84_002946</name>
</gene>
<dbReference type="GO" id="GO:0089718">
    <property type="term" value="P:amino acid import across plasma membrane"/>
    <property type="evidence" value="ECO:0007669"/>
    <property type="project" value="TreeGrafter"/>
</dbReference>
<evidence type="ECO:0000313" key="17">
    <source>
        <dbReference type="EMBL" id="ROT86088.1"/>
    </source>
</evidence>
<feature type="transmembrane region" description="Helical" evidence="16">
    <location>
        <begin position="145"/>
        <end position="169"/>
    </location>
</feature>
<keyword evidence="3" id="KW-0813">Transport</keyword>
<evidence type="ECO:0000256" key="14">
    <source>
        <dbReference type="ARBA" id="ARBA00040215"/>
    </source>
</evidence>
<evidence type="ECO:0000256" key="3">
    <source>
        <dbReference type="ARBA" id="ARBA00022448"/>
    </source>
</evidence>
<evidence type="ECO:0000256" key="4">
    <source>
        <dbReference type="ARBA" id="ARBA00022692"/>
    </source>
</evidence>
<keyword evidence="12" id="KW-0739">Sodium transport</keyword>
<feature type="transmembrane region" description="Helical" evidence="16">
    <location>
        <begin position="43"/>
        <end position="70"/>
    </location>
</feature>